<dbReference type="AlphaFoldDB" id="A0A6C0K4A6"/>
<dbReference type="EMBL" id="MN740786">
    <property type="protein sequence ID" value="QHU11537.1"/>
    <property type="molecule type" value="Genomic_DNA"/>
</dbReference>
<accession>A0A6C0K4A6</accession>
<protein>
    <submittedName>
        <fullName evidence="1">Uncharacterized protein</fullName>
    </submittedName>
</protein>
<organism evidence="1">
    <name type="scientific">viral metagenome</name>
    <dbReference type="NCBI Taxonomy" id="1070528"/>
    <lineage>
        <taxon>unclassified sequences</taxon>
        <taxon>metagenomes</taxon>
        <taxon>organismal metagenomes</taxon>
    </lineage>
</organism>
<reference evidence="1" key="1">
    <citation type="journal article" date="2020" name="Nature">
        <title>Giant virus diversity and host interactions through global metagenomics.</title>
        <authorList>
            <person name="Schulz F."/>
            <person name="Roux S."/>
            <person name="Paez-Espino D."/>
            <person name="Jungbluth S."/>
            <person name="Walsh D.A."/>
            <person name="Denef V.J."/>
            <person name="McMahon K.D."/>
            <person name="Konstantinidis K.T."/>
            <person name="Eloe-Fadrosh E.A."/>
            <person name="Kyrpides N.C."/>
            <person name="Woyke T."/>
        </authorList>
    </citation>
    <scope>NUCLEOTIDE SEQUENCE</scope>
    <source>
        <strain evidence="1">GVMAG-S-1101169-75</strain>
    </source>
</reference>
<proteinExistence type="predicted"/>
<evidence type="ECO:0000313" key="1">
    <source>
        <dbReference type="EMBL" id="QHU11537.1"/>
    </source>
</evidence>
<name>A0A6C0K4A6_9ZZZZ</name>
<sequence>MPRTEWSDFMHRLKGRGYINNNKVVSVLDPETGLRTGGNFHQRFLNRSRQQAVQKGYLPDQYRGYTGGYDQELGVNVSPAQLARLQKYGPAVRVGRKKHLDPKVLVKEQFDQEYAEPAGNYFGLGQEQRQAQRQVQRQAQRQAVAQAQAFIQEAADRDVAQAVVDAGAAARGYALQDLPACCTDHYNPEYEGRPSYPCPSIHCENGQLGPVKPDGSVYMVITRKNGIKTWQHYKSMETALEAKAKFGYA</sequence>